<keyword evidence="6" id="KW-0067">ATP-binding</keyword>
<evidence type="ECO:0000256" key="1">
    <source>
        <dbReference type="ARBA" id="ARBA00004496"/>
    </source>
</evidence>
<name>A0A3Q3ERV4_9LABR</name>
<dbReference type="PROSITE" id="PS50837">
    <property type="entry name" value="NACHT"/>
    <property type="match status" value="1"/>
</dbReference>
<protein>
    <recommendedName>
        <fullName evidence="7">NACHT domain-containing protein</fullName>
    </recommendedName>
</protein>
<dbReference type="InterPro" id="IPR001611">
    <property type="entry name" value="Leu-rich_rpt"/>
</dbReference>
<evidence type="ECO:0000256" key="4">
    <source>
        <dbReference type="ARBA" id="ARBA00022737"/>
    </source>
</evidence>
<dbReference type="GO" id="GO:0005524">
    <property type="term" value="F:ATP binding"/>
    <property type="evidence" value="ECO:0007669"/>
    <property type="project" value="UniProtKB-KW"/>
</dbReference>
<dbReference type="SMART" id="SM00368">
    <property type="entry name" value="LRR_RI"/>
    <property type="match status" value="1"/>
</dbReference>
<evidence type="ECO:0000256" key="3">
    <source>
        <dbReference type="ARBA" id="ARBA00022614"/>
    </source>
</evidence>
<dbReference type="PROSITE" id="PS51450">
    <property type="entry name" value="LRR"/>
    <property type="match status" value="1"/>
</dbReference>
<keyword evidence="2" id="KW-0963">Cytoplasm</keyword>
<keyword evidence="5" id="KW-0547">Nucleotide-binding</keyword>
<reference evidence="8" key="1">
    <citation type="submission" date="2025-08" db="UniProtKB">
        <authorList>
            <consortium name="Ensembl"/>
        </authorList>
    </citation>
    <scope>IDENTIFICATION</scope>
</reference>
<sequence>TLHFLRRMKQEELADCLQRNPTLLNQIYTELYITEGGTGEVNDEHEVRQIETASRKPHRPETTIRQEDIFKVSPGFDEPIRTVMTKGVAGIGKTVLTQKFTLDWAEDKDNQDIHFTFPFTFRELNVLKKKKFSMVELVHHFFPETKEAGICRFEEFQVVFIFDGLDECRLPLDFKNNETLTDVTESTSVDVLLTNLIRGKLLPSAHLWITTRPAAANQIPPECVDMVTEVRGFTDPQKEEYFRKRIRNEEQADRIISHIKTSRSLHIMCHIPVFCWITATVLEDVLKTREGGELPKTLTEMYIHFLVFQSKLKNIKYDGGAETDPHWNKKSRKMIKSLGKLAFEQLQKGNLIFYDSDLTECGIDIRAASVYSGVFTQIFKEERGLYQDKVFCFIHLSVQEFLAALHVHLTFINSGVNLMSEKQTTSRCPNGHLDLFLRFLLGLSLETNQNLTRGLLTHTGSGSKTNQETVKYIKEKISEDLSAEKSINLFHCLNELNDRSLVEEIQQSLRSGRLSTDELSPAQWSALVFILLSSEKDLDVFDLKKYSASEEALLRLSLHSEITTIVCNYFHLCSSEFLFRLSVCNLSERSCEALSSVLSSQSSSLRELDLSNNNLHDSGVKLLSTGLKSPLCRLDTLRLVCC</sequence>
<dbReference type="InterPro" id="IPR051261">
    <property type="entry name" value="NLR"/>
</dbReference>
<organism evidence="8 9">
    <name type="scientific">Labrus bergylta</name>
    <name type="common">ballan wrasse</name>
    <dbReference type="NCBI Taxonomy" id="56723"/>
    <lineage>
        <taxon>Eukaryota</taxon>
        <taxon>Metazoa</taxon>
        <taxon>Chordata</taxon>
        <taxon>Craniata</taxon>
        <taxon>Vertebrata</taxon>
        <taxon>Euteleostomi</taxon>
        <taxon>Actinopterygii</taxon>
        <taxon>Neopterygii</taxon>
        <taxon>Teleostei</taxon>
        <taxon>Neoteleostei</taxon>
        <taxon>Acanthomorphata</taxon>
        <taxon>Eupercaria</taxon>
        <taxon>Labriformes</taxon>
        <taxon>Labridae</taxon>
        <taxon>Labrus</taxon>
    </lineage>
</organism>
<keyword evidence="3" id="KW-0433">Leucine-rich repeat</keyword>
<evidence type="ECO:0000313" key="8">
    <source>
        <dbReference type="Ensembl" id="ENSLBEP00000010058.1"/>
    </source>
</evidence>
<dbReference type="Gene3D" id="3.80.10.10">
    <property type="entry name" value="Ribonuclease Inhibitor"/>
    <property type="match status" value="1"/>
</dbReference>
<dbReference type="GeneTree" id="ENSGT01120000271898"/>
<keyword evidence="9" id="KW-1185">Reference proteome</keyword>
<dbReference type="InterPro" id="IPR027417">
    <property type="entry name" value="P-loop_NTPase"/>
</dbReference>
<dbReference type="STRING" id="56723.ENSLBEP00000010058"/>
<dbReference type="Ensembl" id="ENSLBET00000010614.1">
    <property type="protein sequence ID" value="ENSLBEP00000010058.1"/>
    <property type="gene ID" value="ENSLBEG00000007758.1"/>
</dbReference>
<dbReference type="InterPro" id="IPR041267">
    <property type="entry name" value="NLRP_HD2"/>
</dbReference>
<feature type="domain" description="NACHT" evidence="7">
    <location>
        <begin position="81"/>
        <end position="215"/>
    </location>
</feature>
<dbReference type="Pfam" id="PF14484">
    <property type="entry name" value="FISNA"/>
    <property type="match status" value="1"/>
</dbReference>
<dbReference type="Proteomes" id="UP000261660">
    <property type="component" value="Unplaced"/>
</dbReference>
<dbReference type="InParanoid" id="A0A3Q3ERV4"/>
<dbReference type="InterPro" id="IPR007111">
    <property type="entry name" value="NACHT_NTPase"/>
</dbReference>
<evidence type="ECO:0000256" key="5">
    <source>
        <dbReference type="ARBA" id="ARBA00022741"/>
    </source>
</evidence>
<comment type="subcellular location">
    <subcellularLocation>
        <location evidence="1">Cytoplasm</location>
    </subcellularLocation>
</comment>
<dbReference type="InterPro" id="IPR041075">
    <property type="entry name" value="NOD1/2_WH"/>
</dbReference>
<dbReference type="Pfam" id="PF05729">
    <property type="entry name" value="NACHT"/>
    <property type="match status" value="1"/>
</dbReference>
<dbReference type="Pfam" id="PF17779">
    <property type="entry name" value="WHD_NOD2"/>
    <property type="match status" value="1"/>
</dbReference>
<dbReference type="PANTHER" id="PTHR24106">
    <property type="entry name" value="NACHT, LRR AND CARD DOMAINS-CONTAINING"/>
    <property type="match status" value="1"/>
</dbReference>
<dbReference type="SMART" id="SM01288">
    <property type="entry name" value="FISNA"/>
    <property type="match status" value="1"/>
</dbReference>
<evidence type="ECO:0000256" key="2">
    <source>
        <dbReference type="ARBA" id="ARBA00022490"/>
    </source>
</evidence>
<evidence type="ECO:0000259" key="7">
    <source>
        <dbReference type="PROSITE" id="PS50837"/>
    </source>
</evidence>
<reference evidence="8" key="2">
    <citation type="submission" date="2025-09" db="UniProtKB">
        <authorList>
            <consortium name="Ensembl"/>
        </authorList>
    </citation>
    <scope>IDENTIFICATION</scope>
</reference>
<dbReference type="Pfam" id="PF17776">
    <property type="entry name" value="NLRC4_HD2"/>
    <property type="match status" value="1"/>
</dbReference>
<dbReference type="FunFam" id="3.40.50.300:FF:001524">
    <property type="entry name" value="Si:dkey-126g1.7"/>
    <property type="match status" value="1"/>
</dbReference>
<dbReference type="SUPFAM" id="SSF52047">
    <property type="entry name" value="RNI-like"/>
    <property type="match status" value="1"/>
</dbReference>
<proteinExistence type="predicted"/>
<evidence type="ECO:0000256" key="6">
    <source>
        <dbReference type="ARBA" id="ARBA00022840"/>
    </source>
</evidence>
<evidence type="ECO:0000313" key="9">
    <source>
        <dbReference type="Proteomes" id="UP000261660"/>
    </source>
</evidence>
<dbReference type="GO" id="GO:0005737">
    <property type="term" value="C:cytoplasm"/>
    <property type="evidence" value="ECO:0007669"/>
    <property type="project" value="UniProtKB-SubCell"/>
</dbReference>
<dbReference type="Gene3D" id="3.40.50.300">
    <property type="entry name" value="P-loop containing nucleotide triphosphate hydrolases"/>
    <property type="match status" value="1"/>
</dbReference>
<dbReference type="AlphaFoldDB" id="A0A3Q3ERV4"/>
<keyword evidence="4" id="KW-0677">Repeat</keyword>
<dbReference type="InterPro" id="IPR032675">
    <property type="entry name" value="LRR_dom_sf"/>
</dbReference>
<dbReference type="InterPro" id="IPR029495">
    <property type="entry name" value="NACHT-assoc"/>
</dbReference>
<accession>A0A3Q3ERV4</accession>